<accession>D3DZ40</accession>
<dbReference type="Proteomes" id="UP000008680">
    <property type="component" value="Chromosome"/>
</dbReference>
<protein>
    <submittedName>
        <fullName evidence="1">Uncharacterized protein</fullName>
    </submittedName>
</protein>
<dbReference type="EMBL" id="CP001719">
    <property type="protein sequence ID" value="ADC47590.1"/>
    <property type="molecule type" value="Genomic_DNA"/>
</dbReference>
<organism evidence="1 2">
    <name type="scientific">Methanobrevibacter ruminantium (strain ATCC 35063 / DSM 1093 / JCM 13430 / OCM 146 / M1)</name>
    <name type="common">Methanobacterium ruminantium</name>
    <dbReference type="NCBI Taxonomy" id="634498"/>
    <lineage>
        <taxon>Archaea</taxon>
        <taxon>Methanobacteriati</taxon>
        <taxon>Methanobacteriota</taxon>
        <taxon>Methanomada group</taxon>
        <taxon>Methanobacteria</taxon>
        <taxon>Methanobacteriales</taxon>
        <taxon>Methanobacteriaceae</taxon>
        <taxon>Methanobrevibacter</taxon>
    </lineage>
</organism>
<evidence type="ECO:0000313" key="2">
    <source>
        <dbReference type="Proteomes" id="UP000008680"/>
    </source>
</evidence>
<proteinExistence type="predicted"/>
<keyword evidence="2" id="KW-1185">Reference proteome</keyword>
<dbReference type="HOGENOM" id="CLU_2766131_0_0_2"/>
<evidence type="ECO:0000313" key="1">
    <source>
        <dbReference type="EMBL" id="ADC47590.1"/>
    </source>
</evidence>
<dbReference type="STRING" id="634498.mru_1740"/>
<name>D3DZ40_METRM</name>
<reference evidence="1 2" key="1">
    <citation type="journal article" date="2010" name="PLoS ONE">
        <title>The genome sequence of the rumen methanogen Methanobrevibacter ruminantium reveals new possibilities for controlling ruminant methane emissions.</title>
        <authorList>
            <person name="Leahy S.C."/>
            <person name="Kelly W.J."/>
            <person name="Altermann E."/>
            <person name="Ronimus R.S."/>
            <person name="Yeoman C.J."/>
            <person name="Pacheco D.M."/>
            <person name="Li D."/>
            <person name="Kong Z."/>
            <person name="McTavish S."/>
            <person name="Sang C."/>
            <person name="Lambie S.C."/>
            <person name="Janssen P.H."/>
            <person name="Dey D."/>
            <person name="Attwood G.T."/>
        </authorList>
    </citation>
    <scope>NUCLEOTIDE SEQUENCE [LARGE SCALE GENOMIC DNA]</scope>
    <source>
        <strain evidence="2">ATCC 35063 / DSM 1093 / JCM 13430 / OCM 146 / M1</strain>
    </source>
</reference>
<dbReference type="KEGG" id="mru:mru_1740"/>
<gene>
    <name evidence="1" type="ordered locus">mru_1740</name>
</gene>
<sequence>MGLILFFLSYFLLFLFSQIHHSFYDIIIIASPICHSKSQGIYLYMMMFKLLLKNKNRPIVEKLFRRILG</sequence>
<dbReference type="AlphaFoldDB" id="D3DZ40"/>